<keyword evidence="2" id="KW-1185">Reference proteome</keyword>
<protein>
    <submittedName>
        <fullName evidence="1">Uncharacterized protein</fullName>
    </submittedName>
</protein>
<dbReference type="Proteomes" id="UP001055811">
    <property type="component" value="Linkage Group LG09"/>
</dbReference>
<accession>A0ACB8YVD6</accession>
<name>A0ACB8YVD6_CICIN</name>
<sequence length="285" mass="31457">MTVSNLMKISKIYFGLQTSINTAHRLFLRIVSFSTTMESSTMESTSMESFSPFLDCWSYDALICFSEIPPVVQSHLKLAYVKICCYCIATAVGAYLHIVWNIGGLLTTFATLGCMFWLLATPPSEELKRVSVLTAFPLLKGASLITIFKLAIDFDFDPSILVSECIGGAITAACFSAAATLATRRQFLYLGGLLSSGVLIYFWSHVASKIFGGDALFRFGLCSGLLIQAGSLVVVGQVFILKILIEDFGWESDDEVEVEVEVEVEDEVEDEDEEEDEEEEEEEGE</sequence>
<comment type="caution">
    <text evidence="1">The sequence shown here is derived from an EMBL/GenBank/DDBJ whole genome shotgun (WGS) entry which is preliminary data.</text>
</comment>
<evidence type="ECO:0000313" key="1">
    <source>
        <dbReference type="EMBL" id="KAI3689714.1"/>
    </source>
</evidence>
<proteinExistence type="predicted"/>
<reference evidence="2" key="1">
    <citation type="journal article" date="2022" name="Mol. Ecol. Resour.">
        <title>The genomes of chicory, endive, great burdock and yacon provide insights into Asteraceae palaeo-polyploidization history and plant inulin production.</title>
        <authorList>
            <person name="Fan W."/>
            <person name="Wang S."/>
            <person name="Wang H."/>
            <person name="Wang A."/>
            <person name="Jiang F."/>
            <person name="Liu H."/>
            <person name="Zhao H."/>
            <person name="Xu D."/>
            <person name="Zhang Y."/>
        </authorList>
    </citation>
    <scope>NUCLEOTIDE SEQUENCE [LARGE SCALE GENOMIC DNA]</scope>
    <source>
        <strain evidence="2">cv. Punajuju</strain>
    </source>
</reference>
<gene>
    <name evidence="1" type="ORF">L2E82_47680</name>
</gene>
<evidence type="ECO:0000313" key="2">
    <source>
        <dbReference type="Proteomes" id="UP001055811"/>
    </source>
</evidence>
<reference evidence="1 2" key="2">
    <citation type="journal article" date="2022" name="Mol. Ecol. Resour.">
        <title>The genomes of chicory, endive, great burdock and yacon provide insights into Asteraceae paleo-polyploidization history and plant inulin production.</title>
        <authorList>
            <person name="Fan W."/>
            <person name="Wang S."/>
            <person name="Wang H."/>
            <person name="Wang A."/>
            <person name="Jiang F."/>
            <person name="Liu H."/>
            <person name="Zhao H."/>
            <person name="Xu D."/>
            <person name="Zhang Y."/>
        </authorList>
    </citation>
    <scope>NUCLEOTIDE SEQUENCE [LARGE SCALE GENOMIC DNA]</scope>
    <source>
        <strain evidence="2">cv. Punajuju</strain>
        <tissue evidence="1">Leaves</tissue>
    </source>
</reference>
<organism evidence="1 2">
    <name type="scientific">Cichorium intybus</name>
    <name type="common">Chicory</name>
    <dbReference type="NCBI Taxonomy" id="13427"/>
    <lineage>
        <taxon>Eukaryota</taxon>
        <taxon>Viridiplantae</taxon>
        <taxon>Streptophyta</taxon>
        <taxon>Embryophyta</taxon>
        <taxon>Tracheophyta</taxon>
        <taxon>Spermatophyta</taxon>
        <taxon>Magnoliopsida</taxon>
        <taxon>eudicotyledons</taxon>
        <taxon>Gunneridae</taxon>
        <taxon>Pentapetalae</taxon>
        <taxon>asterids</taxon>
        <taxon>campanulids</taxon>
        <taxon>Asterales</taxon>
        <taxon>Asteraceae</taxon>
        <taxon>Cichorioideae</taxon>
        <taxon>Cichorieae</taxon>
        <taxon>Cichoriinae</taxon>
        <taxon>Cichorium</taxon>
    </lineage>
</organism>
<dbReference type="EMBL" id="CM042017">
    <property type="protein sequence ID" value="KAI3689714.1"/>
    <property type="molecule type" value="Genomic_DNA"/>
</dbReference>